<comment type="caution">
    <text evidence="9">The sequence shown here is derived from an EMBL/GenBank/DDBJ whole genome shotgun (WGS) entry which is preliminary data.</text>
</comment>
<evidence type="ECO:0000313" key="10">
    <source>
        <dbReference type="Proteomes" id="UP000642070"/>
    </source>
</evidence>
<feature type="transmembrane region" description="Helical" evidence="6">
    <location>
        <begin position="480"/>
        <end position="503"/>
    </location>
</feature>
<keyword evidence="2" id="KW-1003">Cell membrane</keyword>
<dbReference type="AlphaFoldDB" id="A0A917TMV9"/>
<dbReference type="NCBIfam" id="TIGR00360">
    <property type="entry name" value="ComEC_N-term"/>
    <property type="match status" value="1"/>
</dbReference>
<keyword evidence="3 6" id="KW-0812">Transmembrane</keyword>
<evidence type="ECO:0000256" key="3">
    <source>
        <dbReference type="ARBA" id="ARBA00022692"/>
    </source>
</evidence>
<evidence type="ECO:0000313" key="9">
    <source>
        <dbReference type="EMBL" id="GGM28297.1"/>
    </source>
</evidence>
<keyword evidence="10" id="KW-1185">Reference proteome</keyword>
<keyword evidence="4 6" id="KW-1133">Transmembrane helix</keyword>
<dbReference type="GO" id="GO:0005886">
    <property type="term" value="C:plasma membrane"/>
    <property type="evidence" value="ECO:0007669"/>
    <property type="project" value="UniProtKB-SubCell"/>
</dbReference>
<feature type="transmembrane region" description="Helical" evidence="6">
    <location>
        <begin position="338"/>
        <end position="355"/>
    </location>
</feature>
<dbReference type="RefSeq" id="WP_190250609.1">
    <property type="nucleotide sequence ID" value="NZ_BMPI01000013.1"/>
</dbReference>
<evidence type="ECO:0000256" key="4">
    <source>
        <dbReference type="ARBA" id="ARBA00022989"/>
    </source>
</evidence>
<dbReference type="Pfam" id="PF00753">
    <property type="entry name" value="Lactamase_B"/>
    <property type="match status" value="1"/>
</dbReference>
<name>A0A917TMV9_9ACTN</name>
<dbReference type="EMBL" id="BMPI01000013">
    <property type="protein sequence ID" value="GGM28297.1"/>
    <property type="molecule type" value="Genomic_DNA"/>
</dbReference>
<feature type="transmembrane region" description="Helical" evidence="6">
    <location>
        <begin position="265"/>
        <end position="284"/>
    </location>
</feature>
<evidence type="ECO:0000259" key="8">
    <source>
        <dbReference type="Pfam" id="PF03772"/>
    </source>
</evidence>
<feature type="transmembrane region" description="Helical" evidence="6">
    <location>
        <begin position="512"/>
        <end position="534"/>
    </location>
</feature>
<dbReference type="InterPro" id="IPR035681">
    <property type="entry name" value="ComA-like_MBL"/>
</dbReference>
<sequence>MTHDFRLAGAALGCWLTALAALFLPAPASWCVAVAALLLAAACPRLLGPSRPSSPRRPDPSGPAGSLRGRLGRARWIVAAVLLGVSCGAAATAARVGERDAQPLAGLAARRAEVHFGLTIADDPRLGRATVGRDATVVVPARLAWVRTGDGTRIGLGARVLVLAADRAWLGLLPGQAVDGAGRLGPAGGGDLAAAIVSAEGAPSAIVRAPWVQRAAGLLRAGLQRACEPLPDEPGGLLPGLVVGDTSRLDPGLADDFRATGLTHLTAVSGANLAIVAGLMLMVVRWCRAGPRVAAVVCVLALAGFVILVRPSPSVLRAAAMGGLALVALAIGRPRAALPALAAGVLVLVVADPGLAIDAGFALSVLATGGLVLVAPRWAAALTARGVPAFAAEALAVPAAAQAACAPVIAAISASVSLTTIPANLLAAPAVAPATVLGVVTAVLSPLLPTLAAFTAWVASWPARWLVTIAHLGADVPAGVVPWPGGVFGGALLGGLLAVLLVAARRPVARRLVVVVATAAVLGAAPVRLIAGGWPPPGWLVVACDVGQGDALVVAAGEGAAVVVDTGPEPEAVDGCLRRLGVRRIPLLVLSHFHVDHIGGLDGALRGRTVDRLLLPPFPEPASGRSAVLKRRLPAAEASAGLVVAAGAVRLAVVGPVHPTTGTRSDANNNSLVLMVTVGGVRVLLTGDAETEEQSGLVEAAGAGGLRADVLKVAHHGSAYQDPGFLDAVAPRVALVSVGKDNDYGHPSGVVLARLARGGARILRTDEAGDLAVVGAAGRLGVVTR</sequence>
<proteinExistence type="predicted"/>
<evidence type="ECO:0000256" key="5">
    <source>
        <dbReference type="ARBA" id="ARBA00023136"/>
    </source>
</evidence>
<feature type="domain" description="Metallo-beta-lactamase" evidence="7">
    <location>
        <begin position="545"/>
        <end position="720"/>
    </location>
</feature>
<reference evidence="9" key="2">
    <citation type="submission" date="2020-09" db="EMBL/GenBank/DDBJ databases">
        <authorList>
            <person name="Sun Q."/>
            <person name="Ohkuma M."/>
        </authorList>
    </citation>
    <scope>NUCLEOTIDE SEQUENCE</scope>
    <source>
        <strain evidence="9">JCM 19831</strain>
    </source>
</reference>
<dbReference type="InterPro" id="IPR036866">
    <property type="entry name" value="RibonucZ/Hydroxyglut_hydro"/>
</dbReference>
<dbReference type="InterPro" id="IPR052159">
    <property type="entry name" value="Competence_DNA_uptake"/>
</dbReference>
<dbReference type="CDD" id="cd07731">
    <property type="entry name" value="ComA-like_MBL-fold"/>
    <property type="match status" value="1"/>
</dbReference>
<protein>
    <submittedName>
        <fullName evidence="9">Competence protein ComEC</fullName>
    </submittedName>
</protein>
<dbReference type="InterPro" id="IPR004477">
    <property type="entry name" value="ComEC_N"/>
</dbReference>
<feature type="transmembrane region" description="Helical" evidence="6">
    <location>
        <begin position="426"/>
        <end position="444"/>
    </location>
</feature>
<feature type="transmembrane region" description="Helical" evidence="6">
    <location>
        <begin position="291"/>
        <end position="309"/>
    </location>
</feature>
<dbReference type="SUPFAM" id="SSF56281">
    <property type="entry name" value="Metallo-hydrolase/oxidoreductase"/>
    <property type="match status" value="1"/>
</dbReference>
<dbReference type="PANTHER" id="PTHR30619">
    <property type="entry name" value="DNA INTERNALIZATION/COMPETENCE PROTEIN COMEC/REC2"/>
    <property type="match status" value="1"/>
</dbReference>
<dbReference type="PANTHER" id="PTHR30619:SF1">
    <property type="entry name" value="RECOMBINATION PROTEIN 2"/>
    <property type="match status" value="1"/>
</dbReference>
<accession>A0A917TMV9</accession>
<feature type="domain" description="ComEC/Rec2-related protein" evidence="8">
    <location>
        <begin position="241"/>
        <end position="504"/>
    </location>
</feature>
<evidence type="ECO:0000256" key="6">
    <source>
        <dbReference type="SAM" id="Phobius"/>
    </source>
</evidence>
<dbReference type="Proteomes" id="UP000642070">
    <property type="component" value="Unassembled WGS sequence"/>
</dbReference>
<feature type="transmembrane region" description="Helical" evidence="6">
    <location>
        <begin position="394"/>
        <end position="414"/>
    </location>
</feature>
<comment type="subcellular location">
    <subcellularLocation>
        <location evidence="1">Cell membrane</location>
        <topology evidence="1">Multi-pass membrane protein</topology>
    </subcellularLocation>
</comment>
<evidence type="ECO:0000256" key="2">
    <source>
        <dbReference type="ARBA" id="ARBA00022475"/>
    </source>
</evidence>
<keyword evidence="5 6" id="KW-0472">Membrane</keyword>
<evidence type="ECO:0000256" key="1">
    <source>
        <dbReference type="ARBA" id="ARBA00004651"/>
    </source>
</evidence>
<dbReference type="InterPro" id="IPR001279">
    <property type="entry name" value="Metallo-B-lactamas"/>
</dbReference>
<evidence type="ECO:0000259" key="7">
    <source>
        <dbReference type="Pfam" id="PF00753"/>
    </source>
</evidence>
<organism evidence="9 10">
    <name type="scientific">Dactylosporangium sucinum</name>
    <dbReference type="NCBI Taxonomy" id="1424081"/>
    <lineage>
        <taxon>Bacteria</taxon>
        <taxon>Bacillati</taxon>
        <taxon>Actinomycetota</taxon>
        <taxon>Actinomycetes</taxon>
        <taxon>Micromonosporales</taxon>
        <taxon>Micromonosporaceae</taxon>
        <taxon>Dactylosporangium</taxon>
    </lineage>
</organism>
<reference evidence="9" key="1">
    <citation type="journal article" date="2014" name="Int. J. Syst. Evol. Microbiol.">
        <title>Complete genome sequence of Corynebacterium casei LMG S-19264T (=DSM 44701T), isolated from a smear-ripened cheese.</title>
        <authorList>
            <consortium name="US DOE Joint Genome Institute (JGI-PGF)"/>
            <person name="Walter F."/>
            <person name="Albersmeier A."/>
            <person name="Kalinowski J."/>
            <person name="Ruckert C."/>
        </authorList>
    </citation>
    <scope>NUCLEOTIDE SEQUENCE</scope>
    <source>
        <strain evidence="9">JCM 19831</strain>
    </source>
</reference>
<gene>
    <name evidence="9" type="primary">comE</name>
    <name evidence="9" type="ORF">GCM10007977_032030</name>
</gene>
<feature type="transmembrane region" description="Helical" evidence="6">
    <location>
        <begin position="361"/>
        <end position="382"/>
    </location>
</feature>
<dbReference type="Pfam" id="PF03772">
    <property type="entry name" value="Competence"/>
    <property type="match status" value="1"/>
</dbReference>
<dbReference type="Gene3D" id="3.60.15.10">
    <property type="entry name" value="Ribonuclease Z/Hydroxyacylglutathione hydrolase-like"/>
    <property type="match status" value="1"/>
</dbReference>